<keyword evidence="1" id="KW-1015">Disulfide bond</keyword>
<dbReference type="SMART" id="SM00539">
    <property type="entry name" value="NIDO"/>
    <property type="match status" value="1"/>
</dbReference>
<feature type="non-terminal residue" evidence="3">
    <location>
        <position position="278"/>
    </location>
</feature>
<keyword evidence="4" id="KW-1185">Reference proteome</keyword>
<evidence type="ECO:0000313" key="4">
    <source>
        <dbReference type="Proteomes" id="UP000678393"/>
    </source>
</evidence>
<dbReference type="PANTHER" id="PTHR13802:SF52">
    <property type="entry name" value="MUCIN-4"/>
    <property type="match status" value="1"/>
</dbReference>
<dbReference type="PANTHER" id="PTHR13802">
    <property type="entry name" value="MUCIN 4-RELATED"/>
    <property type="match status" value="1"/>
</dbReference>
<dbReference type="Proteomes" id="UP000678393">
    <property type="component" value="Unassembled WGS sequence"/>
</dbReference>
<evidence type="ECO:0000259" key="2">
    <source>
        <dbReference type="SMART" id="SM00539"/>
    </source>
</evidence>
<accession>A0A8S3Z9I6</accession>
<dbReference type="Pfam" id="PF06119">
    <property type="entry name" value="NIDO"/>
    <property type="match status" value="1"/>
</dbReference>
<gene>
    <name evidence="3" type="ORF">CUNI_LOCUS9299</name>
</gene>
<comment type="caution">
    <text evidence="3">The sequence shown here is derived from an EMBL/GenBank/DDBJ whole genome shotgun (WGS) entry which is preliminary data.</text>
</comment>
<evidence type="ECO:0000256" key="1">
    <source>
        <dbReference type="ARBA" id="ARBA00023157"/>
    </source>
</evidence>
<dbReference type="OrthoDB" id="9972657at2759"/>
<protein>
    <recommendedName>
        <fullName evidence="2">NIDO domain-containing protein</fullName>
    </recommendedName>
</protein>
<reference evidence="3" key="1">
    <citation type="submission" date="2021-04" db="EMBL/GenBank/DDBJ databases">
        <authorList>
            <consortium name="Molecular Ecology Group"/>
        </authorList>
    </citation>
    <scope>NUCLEOTIDE SEQUENCE</scope>
</reference>
<dbReference type="InterPro" id="IPR003886">
    <property type="entry name" value="NIDO_dom"/>
</dbReference>
<organism evidence="3 4">
    <name type="scientific">Candidula unifasciata</name>
    <dbReference type="NCBI Taxonomy" id="100452"/>
    <lineage>
        <taxon>Eukaryota</taxon>
        <taxon>Metazoa</taxon>
        <taxon>Spiralia</taxon>
        <taxon>Lophotrochozoa</taxon>
        <taxon>Mollusca</taxon>
        <taxon>Gastropoda</taxon>
        <taxon>Heterobranchia</taxon>
        <taxon>Euthyneura</taxon>
        <taxon>Panpulmonata</taxon>
        <taxon>Eupulmonata</taxon>
        <taxon>Stylommatophora</taxon>
        <taxon>Helicina</taxon>
        <taxon>Helicoidea</taxon>
        <taxon>Geomitridae</taxon>
        <taxon>Candidula</taxon>
    </lineage>
</organism>
<feature type="domain" description="NIDO" evidence="2">
    <location>
        <begin position="96"/>
        <end position="266"/>
    </location>
</feature>
<dbReference type="EMBL" id="CAJHNH020001602">
    <property type="protein sequence ID" value="CAG5123741.1"/>
    <property type="molecule type" value="Genomic_DNA"/>
</dbReference>
<proteinExistence type="predicted"/>
<sequence>KADSVSSPLFPHGAPHGDEIFDISIPAQINLQFNISFLDHRYSTLIVSPDGTVAFENNKEVAYDESKKYFGGVRIPSSDVPFIAPLLYKGYRPQNIAPSDYQGTISYRVVDTRGSASPASQEDLQLIQDLNLYLPTTVVNAPENFDLKFLIVITWENVAEGPEIFGQKECRKTQPCNSTTFQLALAGNDSYTFAIFNYGNYNISVKPNYEAGINAGKGRGWYNVLPCHGSEGCTAINPAADISNLSNIQGSDLFGRYIFSVGQEAVIRGGCLSKELVQ</sequence>
<name>A0A8S3Z9I6_9EUPU</name>
<dbReference type="GO" id="GO:0007160">
    <property type="term" value="P:cell-matrix adhesion"/>
    <property type="evidence" value="ECO:0007669"/>
    <property type="project" value="InterPro"/>
</dbReference>
<dbReference type="AlphaFoldDB" id="A0A8S3Z9I6"/>
<evidence type="ECO:0000313" key="3">
    <source>
        <dbReference type="EMBL" id="CAG5123741.1"/>
    </source>
</evidence>
<feature type="non-terminal residue" evidence="3">
    <location>
        <position position="1"/>
    </location>
</feature>
<dbReference type="InterPro" id="IPR051495">
    <property type="entry name" value="Epithelial_Barrier/Signaling"/>
</dbReference>